<accession>X1V5I3</accession>
<dbReference type="EMBL" id="BARW01036272">
    <property type="protein sequence ID" value="GAJ25048.1"/>
    <property type="molecule type" value="Genomic_DNA"/>
</dbReference>
<dbReference type="PIRSF" id="PIRSF000090">
    <property type="entry name" value="Beta-ETF"/>
    <property type="match status" value="1"/>
</dbReference>
<dbReference type="Gene3D" id="3.40.50.620">
    <property type="entry name" value="HUPs"/>
    <property type="match status" value="1"/>
</dbReference>
<proteinExistence type="inferred from homology"/>
<organism evidence="3">
    <name type="scientific">marine sediment metagenome</name>
    <dbReference type="NCBI Taxonomy" id="412755"/>
    <lineage>
        <taxon>unclassified sequences</taxon>
        <taxon>metagenomes</taxon>
        <taxon>ecological metagenomes</taxon>
    </lineage>
</organism>
<dbReference type="InterPro" id="IPR033948">
    <property type="entry name" value="ETF_beta_N"/>
</dbReference>
<feature type="non-terminal residue" evidence="3">
    <location>
        <position position="214"/>
    </location>
</feature>
<dbReference type="CDD" id="cd01714">
    <property type="entry name" value="ETF_beta"/>
    <property type="match status" value="1"/>
</dbReference>
<name>X1V5I3_9ZZZZ</name>
<dbReference type="PANTHER" id="PTHR21294">
    <property type="entry name" value="ELECTRON TRANSFER FLAVOPROTEIN BETA-SUBUNIT"/>
    <property type="match status" value="1"/>
</dbReference>
<gene>
    <name evidence="3" type="ORF">S12H4_56346</name>
</gene>
<reference evidence="3" key="1">
    <citation type="journal article" date="2014" name="Front. Microbiol.">
        <title>High frequency of phylogenetically diverse reductive dehalogenase-homologous genes in deep subseafloor sedimentary metagenomes.</title>
        <authorList>
            <person name="Kawai M."/>
            <person name="Futagami T."/>
            <person name="Toyoda A."/>
            <person name="Takaki Y."/>
            <person name="Nishi S."/>
            <person name="Hori S."/>
            <person name="Arai W."/>
            <person name="Tsubouchi T."/>
            <person name="Morono Y."/>
            <person name="Uchiyama I."/>
            <person name="Ito T."/>
            <person name="Fujiyama A."/>
            <person name="Inagaki F."/>
            <person name="Takami H."/>
        </authorList>
    </citation>
    <scope>NUCLEOTIDE SEQUENCE</scope>
    <source>
        <strain evidence="3">Expedition CK06-06</strain>
    </source>
</reference>
<dbReference type="PANTHER" id="PTHR21294:SF17">
    <property type="entry name" value="PROTEIN FIXA"/>
    <property type="match status" value="1"/>
</dbReference>
<feature type="non-terminal residue" evidence="3">
    <location>
        <position position="1"/>
    </location>
</feature>
<protein>
    <recommendedName>
        <fullName evidence="2">Electron transfer flavoprotein alpha/beta-subunit N-terminal domain-containing protein</fullName>
    </recommendedName>
</protein>
<dbReference type="Pfam" id="PF01012">
    <property type="entry name" value="ETF"/>
    <property type="match status" value="1"/>
</dbReference>
<dbReference type="SUPFAM" id="SSF52402">
    <property type="entry name" value="Adenine nucleotide alpha hydrolases-like"/>
    <property type="match status" value="1"/>
</dbReference>
<evidence type="ECO:0000313" key="3">
    <source>
        <dbReference type="EMBL" id="GAJ25048.1"/>
    </source>
</evidence>
<dbReference type="AlphaFoldDB" id="X1V5I3"/>
<sequence length="214" mass="22931">KMDEKSGTVIREGVEAIVNPLDLYAIETAIQLREQLGGEVISISMGPPKAITALREAIAMGIDSAVLVSDSAFAGSDTWATSYILAEAIKRTGEFSLVICGERATDGDTGQVGPGIAAFLNLPVVTYVSRIEQISNQSCRVKRLVEDGYENLSSSLPCVITVVKEVSVPRLPTLRGKQRAKRIEIPVWGSDELGVELSEVGVEGSPTQVIKIFK</sequence>
<evidence type="ECO:0000259" key="2">
    <source>
        <dbReference type="SMART" id="SM00893"/>
    </source>
</evidence>
<dbReference type="InterPro" id="IPR014730">
    <property type="entry name" value="ETF_a/b_N"/>
</dbReference>
<evidence type="ECO:0000256" key="1">
    <source>
        <dbReference type="ARBA" id="ARBA00007557"/>
    </source>
</evidence>
<dbReference type="GO" id="GO:0009055">
    <property type="term" value="F:electron transfer activity"/>
    <property type="evidence" value="ECO:0007669"/>
    <property type="project" value="InterPro"/>
</dbReference>
<dbReference type="InterPro" id="IPR012255">
    <property type="entry name" value="ETF_b"/>
</dbReference>
<dbReference type="InterPro" id="IPR000049">
    <property type="entry name" value="ET-Flavoprotein_bsu_CS"/>
</dbReference>
<dbReference type="PROSITE" id="PS01065">
    <property type="entry name" value="ETF_BETA"/>
    <property type="match status" value="1"/>
</dbReference>
<dbReference type="InterPro" id="IPR014729">
    <property type="entry name" value="Rossmann-like_a/b/a_fold"/>
</dbReference>
<comment type="caution">
    <text evidence="3">The sequence shown here is derived from an EMBL/GenBank/DDBJ whole genome shotgun (WGS) entry which is preliminary data.</text>
</comment>
<comment type="similarity">
    <text evidence="1">Belongs to the ETF beta-subunit/FixA family.</text>
</comment>
<dbReference type="SMART" id="SM00893">
    <property type="entry name" value="ETF"/>
    <property type="match status" value="1"/>
</dbReference>
<feature type="domain" description="Electron transfer flavoprotein alpha/beta-subunit N-terminal" evidence="2">
    <location>
        <begin position="6"/>
        <end position="197"/>
    </location>
</feature>